<feature type="chain" id="PRO_5036075406" description="Fibronectin type-III domain-containing protein" evidence="3">
    <location>
        <begin position="22"/>
        <end position="536"/>
    </location>
</feature>
<evidence type="ECO:0000256" key="1">
    <source>
        <dbReference type="ARBA" id="ARBA00022737"/>
    </source>
</evidence>
<evidence type="ECO:0000313" key="7">
    <source>
        <dbReference type="Proteomes" id="UP000266177"/>
    </source>
</evidence>
<keyword evidence="1" id="KW-0677">Repeat</keyword>
<dbReference type="InterPro" id="IPR036116">
    <property type="entry name" value="FN3_sf"/>
</dbReference>
<gene>
    <name evidence="5" type="ORF">DQX05_13710</name>
    <name evidence="6" type="ORF">DQX05_13800</name>
</gene>
<dbReference type="InterPro" id="IPR041624">
    <property type="entry name" value="RGI_lyase"/>
</dbReference>
<proteinExistence type="predicted"/>
<dbReference type="Proteomes" id="UP000266177">
    <property type="component" value="Unassembled WGS sequence"/>
</dbReference>
<dbReference type="SMART" id="SM00060">
    <property type="entry name" value="FN3"/>
    <property type="match status" value="4"/>
</dbReference>
<keyword evidence="2" id="KW-1133">Transmembrane helix</keyword>
<dbReference type="InterPro" id="IPR013783">
    <property type="entry name" value="Ig-like_fold"/>
</dbReference>
<dbReference type="PROSITE" id="PS50853">
    <property type="entry name" value="FN3"/>
    <property type="match status" value="3"/>
</dbReference>
<feature type="signal peptide" evidence="3">
    <location>
        <begin position="1"/>
        <end position="21"/>
    </location>
</feature>
<comment type="caution">
    <text evidence="6">The sequence shown here is derived from an EMBL/GenBank/DDBJ whole genome shotgun (WGS) entry which is preliminary data.</text>
</comment>
<feature type="domain" description="Fibronectin type-III" evidence="4">
    <location>
        <begin position="317"/>
        <end position="401"/>
    </location>
</feature>
<keyword evidence="2" id="KW-0812">Transmembrane</keyword>
<dbReference type="CDD" id="cd00063">
    <property type="entry name" value="FN3"/>
    <property type="match status" value="2"/>
</dbReference>
<sequence length="536" mass="59137">MKKVICLSLLMFMLFAGAVSAAPGGLLDGKPLTDINTGQVFYQLTDNDTNTSITMGLDGRVFIFELPGTADVEKVYSVAGGSSGNTPNIYFYDESGTLLKSIRAVNNGFQDVTVKSVKSIGLKGLSNWGTWIAELDIFGTVEAPRPVGLSAESQTKAVELRWTMTEDERFVGYDVYRNDVKITPQPIKEQTYIDTGGEPDVMYRYKIAAVYNVGVMFSDEIDASSMADMLSAPNLQSKAYHNRLNLSWSQVGAATYRLYHDNAKLYDGNGLGYAHVGLQMDTEYTYKLEYIDKYGRVQSLTKTFKTTDDETDGVLDVPEGLKVDADVYDATMTWDKVANPDLDGYFVYLNGSRVGGLVKEPRYQFTGLKSLTEYKAHVVSVDKFGNLSDSSDEIVFKTKDLTSVPEPPTISGKPFSASVTLSWAPSKYAERYKVIQDGKMIAETDSTSFRVRDLKNGTTYKFSVVAVNRIGDSSPSNVLELTPDSRIMPDISLGYQLQDVALGTSSWFTSIWRILAFVIAIPLAFYVANRVKGLLA</sequence>
<feature type="domain" description="Fibronectin type-III" evidence="4">
    <location>
        <begin position="404"/>
        <end position="486"/>
    </location>
</feature>
<dbReference type="SUPFAM" id="SSF49265">
    <property type="entry name" value="Fibronectin type III"/>
    <property type="match status" value="2"/>
</dbReference>
<reference evidence="6 7" key="1">
    <citation type="submission" date="2018-09" db="EMBL/GenBank/DDBJ databases">
        <title>Paenibacillus SK2017-BO5.</title>
        <authorList>
            <person name="Piskunova J.V."/>
            <person name="Dubiley S.A."/>
            <person name="Severinov K.V."/>
        </authorList>
    </citation>
    <scope>NUCLEOTIDE SEQUENCE [LARGE SCALE GENOMIC DNA]</scope>
    <source>
        <strain evidence="6 7">BO5</strain>
    </source>
</reference>
<organism evidence="6 7">
    <name type="scientific">Paenibacillus thiaminolyticus</name>
    <name type="common">Bacillus thiaminolyticus</name>
    <dbReference type="NCBI Taxonomy" id="49283"/>
    <lineage>
        <taxon>Bacteria</taxon>
        <taxon>Bacillati</taxon>
        <taxon>Bacillota</taxon>
        <taxon>Bacilli</taxon>
        <taxon>Bacillales</taxon>
        <taxon>Paenibacillaceae</taxon>
        <taxon>Paenibacillus</taxon>
    </lineage>
</organism>
<dbReference type="EMBL" id="QYZD01000011">
    <property type="protein sequence ID" value="RJG23317.1"/>
    <property type="molecule type" value="Genomic_DNA"/>
</dbReference>
<dbReference type="PANTHER" id="PTHR13817">
    <property type="entry name" value="TITIN"/>
    <property type="match status" value="1"/>
</dbReference>
<evidence type="ECO:0000259" key="4">
    <source>
        <dbReference type="PROSITE" id="PS50853"/>
    </source>
</evidence>
<name>A0A3A3GYL0_PANTH</name>
<dbReference type="Gene3D" id="2.60.40.10">
    <property type="entry name" value="Immunoglobulins"/>
    <property type="match status" value="3"/>
</dbReference>
<dbReference type="EMBL" id="QYZD01000011">
    <property type="protein sequence ID" value="RJG23300.1"/>
    <property type="molecule type" value="Genomic_DNA"/>
</dbReference>
<dbReference type="Pfam" id="PF00041">
    <property type="entry name" value="fn3"/>
    <property type="match status" value="1"/>
</dbReference>
<protein>
    <recommendedName>
        <fullName evidence="4">Fibronectin type-III domain-containing protein</fullName>
    </recommendedName>
</protein>
<keyword evidence="2" id="KW-0472">Membrane</keyword>
<dbReference type="PANTHER" id="PTHR13817:SF166">
    <property type="entry name" value="NEURONAL IGCAM-RELATED"/>
    <property type="match status" value="1"/>
</dbReference>
<feature type="transmembrane region" description="Helical" evidence="2">
    <location>
        <begin position="507"/>
        <end position="528"/>
    </location>
</feature>
<evidence type="ECO:0000256" key="2">
    <source>
        <dbReference type="SAM" id="Phobius"/>
    </source>
</evidence>
<dbReference type="OrthoDB" id="9758662at2"/>
<evidence type="ECO:0000313" key="6">
    <source>
        <dbReference type="EMBL" id="RJG23317.1"/>
    </source>
</evidence>
<dbReference type="InterPro" id="IPR050964">
    <property type="entry name" value="Striated_Muscle_Regulatory"/>
</dbReference>
<dbReference type="InterPro" id="IPR003961">
    <property type="entry name" value="FN3_dom"/>
</dbReference>
<accession>A0A3A3GYL0</accession>
<dbReference type="Pfam" id="PF18370">
    <property type="entry name" value="RGI_lyase"/>
    <property type="match status" value="1"/>
</dbReference>
<feature type="domain" description="Fibronectin type-III" evidence="4">
    <location>
        <begin position="143"/>
        <end position="234"/>
    </location>
</feature>
<dbReference type="RefSeq" id="WP_119794170.1">
    <property type="nucleotide sequence ID" value="NZ_QYZD01000011.1"/>
</dbReference>
<evidence type="ECO:0000313" key="5">
    <source>
        <dbReference type="EMBL" id="RJG23300.1"/>
    </source>
</evidence>
<dbReference type="AlphaFoldDB" id="A0A3A3GYL0"/>
<evidence type="ECO:0000256" key="3">
    <source>
        <dbReference type="SAM" id="SignalP"/>
    </source>
</evidence>
<keyword evidence="3" id="KW-0732">Signal</keyword>